<name>A0A9X1QWU0_9FLAO</name>
<keyword evidence="1" id="KW-0732">Signal</keyword>
<accession>A0A9X1QWU0</accession>
<reference evidence="3" key="1">
    <citation type="submission" date="2021-09" db="EMBL/GenBank/DDBJ databases">
        <title>Genome of Aequorivita sp. strain F47161.</title>
        <authorList>
            <person name="Wang Y."/>
        </authorList>
    </citation>
    <scope>NUCLEOTIDE SEQUENCE</scope>
    <source>
        <strain evidence="3">F47161</strain>
    </source>
</reference>
<dbReference type="InterPro" id="IPR026444">
    <property type="entry name" value="Secre_tail"/>
</dbReference>
<evidence type="ECO:0000313" key="4">
    <source>
        <dbReference type="Proteomes" id="UP001139461"/>
    </source>
</evidence>
<dbReference type="AlphaFoldDB" id="A0A9X1QWU0"/>
<dbReference type="EMBL" id="JAIRBA010000035">
    <property type="protein sequence ID" value="MCG2420190.1"/>
    <property type="molecule type" value="Genomic_DNA"/>
</dbReference>
<comment type="caution">
    <text evidence="3">The sequence shown here is derived from an EMBL/GenBank/DDBJ whole genome shotgun (WGS) entry which is preliminary data.</text>
</comment>
<sequence length="173" mass="18551">MSINNGYDDDDRVRLYEQQHGGPFNHAPAVSNEGGGPAVDANFGVSAYPTYCLIGPDNTLVVRDIWPLSGVETFEATFPTGFEPAVMECTLGLTEATAFSFNIYPSISSGNVNISLPNSVASTVAIFNTLGQQVFANNYLDKNINLNLQLAPGVYLVKVTADANSVTKRIVIK</sequence>
<feature type="domain" description="Secretion system C-terminal sorting" evidence="2">
    <location>
        <begin position="103"/>
        <end position="172"/>
    </location>
</feature>
<proteinExistence type="predicted"/>
<organism evidence="3 4">
    <name type="scientific">Aequorivita vitellina</name>
    <dbReference type="NCBI Taxonomy" id="2874475"/>
    <lineage>
        <taxon>Bacteria</taxon>
        <taxon>Pseudomonadati</taxon>
        <taxon>Bacteroidota</taxon>
        <taxon>Flavobacteriia</taxon>
        <taxon>Flavobacteriales</taxon>
        <taxon>Flavobacteriaceae</taxon>
        <taxon>Aequorivita</taxon>
    </lineage>
</organism>
<protein>
    <submittedName>
        <fullName evidence="3">T9SS type A sorting domain-containing protein</fullName>
    </submittedName>
</protein>
<evidence type="ECO:0000259" key="2">
    <source>
        <dbReference type="Pfam" id="PF18962"/>
    </source>
</evidence>
<dbReference type="NCBIfam" id="TIGR04183">
    <property type="entry name" value="Por_Secre_tail"/>
    <property type="match status" value="1"/>
</dbReference>
<dbReference type="SUPFAM" id="SSF89260">
    <property type="entry name" value="Collagen-binding domain"/>
    <property type="match status" value="1"/>
</dbReference>
<dbReference type="Proteomes" id="UP001139461">
    <property type="component" value="Unassembled WGS sequence"/>
</dbReference>
<evidence type="ECO:0000313" key="3">
    <source>
        <dbReference type="EMBL" id="MCG2420190.1"/>
    </source>
</evidence>
<dbReference type="Pfam" id="PF18962">
    <property type="entry name" value="Por_Secre_tail"/>
    <property type="match status" value="1"/>
</dbReference>
<evidence type="ECO:0000256" key="1">
    <source>
        <dbReference type="ARBA" id="ARBA00022729"/>
    </source>
</evidence>
<keyword evidence="4" id="KW-1185">Reference proteome</keyword>
<gene>
    <name evidence="3" type="ORF">K8089_14265</name>
</gene>